<dbReference type="Pfam" id="PF13098">
    <property type="entry name" value="Thioredoxin_2"/>
    <property type="match status" value="1"/>
</dbReference>
<dbReference type="AlphaFoldDB" id="G8QFR0"/>
<organism evidence="3 4">
    <name type="scientific">Azospira oryzae (strain ATCC BAA-33 / DSM 13638 / PS)</name>
    <name type="common">Dechlorosoma suillum</name>
    <dbReference type="NCBI Taxonomy" id="640081"/>
    <lineage>
        <taxon>Bacteria</taxon>
        <taxon>Pseudomonadati</taxon>
        <taxon>Pseudomonadota</taxon>
        <taxon>Betaproteobacteria</taxon>
        <taxon>Rhodocyclales</taxon>
        <taxon>Rhodocyclaceae</taxon>
        <taxon>Azospira</taxon>
    </lineage>
</organism>
<dbReference type="HOGENOM" id="CLU_1109653_0_0_4"/>
<feature type="domain" description="Thioredoxin-like fold" evidence="2">
    <location>
        <begin position="120"/>
        <end position="235"/>
    </location>
</feature>
<dbReference type="eggNOG" id="COG1651">
    <property type="taxonomic scope" value="Bacteria"/>
</dbReference>
<evidence type="ECO:0000259" key="2">
    <source>
        <dbReference type="Pfam" id="PF13098"/>
    </source>
</evidence>
<dbReference type="PANTHER" id="PTHR35272">
    <property type="entry name" value="THIOL:DISULFIDE INTERCHANGE PROTEIN DSBC-RELATED"/>
    <property type="match status" value="1"/>
</dbReference>
<dbReference type="InterPro" id="IPR012336">
    <property type="entry name" value="Thioredoxin-like_fold"/>
</dbReference>
<dbReference type="SUPFAM" id="SSF52833">
    <property type="entry name" value="Thioredoxin-like"/>
    <property type="match status" value="1"/>
</dbReference>
<sequence length="250" mass="28030">MEISTWKRSFLAFLMATAISAQANERDIAAAAKRFFGLQVTAVHESLIPGLYGINTNPSEVGPRLFMDDKLTVYGNFVTGYAHLEGPAKGRDLTPQEAQELYRSMLARLPKDKFITYRFGDGSREVLLFTAYDCPSCRAVEKSLLQQAKQLNATVYLVPTALRYQIDPASRIPVQEILCAKNRELAWQNMILKGQRPVSERCNVNPDDYAYLSRAFPVKFPTSVPTAVTLWDGKIYMGVSQKFAEVFGGR</sequence>
<protein>
    <recommendedName>
        <fullName evidence="2">Thioredoxin-like fold domain-containing protein</fullName>
    </recommendedName>
</protein>
<proteinExistence type="predicted"/>
<dbReference type="Proteomes" id="UP000005633">
    <property type="component" value="Chromosome"/>
</dbReference>
<dbReference type="STRING" id="640081.Dsui_2834"/>
<keyword evidence="1" id="KW-0732">Signal</keyword>
<dbReference type="EMBL" id="CP003153">
    <property type="protein sequence ID" value="AEV27173.1"/>
    <property type="molecule type" value="Genomic_DNA"/>
</dbReference>
<evidence type="ECO:0000313" key="3">
    <source>
        <dbReference type="EMBL" id="AEV27173.1"/>
    </source>
</evidence>
<dbReference type="RefSeq" id="WP_014237854.1">
    <property type="nucleotide sequence ID" value="NC_016616.1"/>
</dbReference>
<feature type="chain" id="PRO_5003513616" description="Thioredoxin-like fold domain-containing protein" evidence="1">
    <location>
        <begin position="24"/>
        <end position="250"/>
    </location>
</feature>
<dbReference type="PANTHER" id="PTHR35272:SF3">
    <property type="entry name" value="THIOL:DISULFIDE INTERCHANGE PROTEIN DSBC"/>
    <property type="match status" value="1"/>
</dbReference>
<evidence type="ECO:0000313" key="4">
    <source>
        <dbReference type="Proteomes" id="UP000005633"/>
    </source>
</evidence>
<dbReference type="OrthoDB" id="8778885at2"/>
<gene>
    <name evidence="3" type="ordered locus">Dsui_2834</name>
</gene>
<dbReference type="InterPro" id="IPR051470">
    <property type="entry name" value="Thiol:disulfide_interchange"/>
</dbReference>
<dbReference type="KEGG" id="dsu:Dsui_2834"/>
<dbReference type="Gene3D" id="3.40.30.10">
    <property type="entry name" value="Glutaredoxin"/>
    <property type="match status" value="1"/>
</dbReference>
<name>G8QFR0_AZOOP</name>
<dbReference type="InterPro" id="IPR036249">
    <property type="entry name" value="Thioredoxin-like_sf"/>
</dbReference>
<feature type="signal peptide" evidence="1">
    <location>
        <begin position="1"/>
        <end position="23"/>
    </location>
</feature>
<evidence type="ECO:0000256" key="1">
    <source>
        <dbReference type="SAM" id="SignalP"/>
    </source>
</evidence>
<reference evidence="3 4" key="1">
    <citation type="journal article" date="2012" name="J. Bacteriol.">
        <title>Complete genome sequence of the anaerobic perchlorate-reducing bacterium Azospira suillum strain PS.</title>
        <authorList>
            <person name="Byrne-Bailey K.G."/>
            <person name="Coates J.D."/>
        </authorList>
    </citation>
    <scope>NUCLEOTIDE SEQUENCE [LARGE SCALE GENOMIC DNA]</scope>
    <source>
        <strain evidence="4">ATCC BAA-33 / DSM 13638 / PS</strain>
    </source>
</reference>
<accession>G8QFR0</accession>